<dbReference type="InterPro" id="IPR006860">
    <property type="entry name" value="FecR"/>
</dbReference>
<reference evidence="4 5" key="1">
    <citation type="submission" date="2020-08" db="EMBL/GenBank/DDBJ databases">
        <title>Functional genomics of gut bacteria from endangered species of beetles.</title>
        <authorList>
            <person name="Carlos-Shanley C."/>
        </authorList>
    </citation>
    <scope>NUCLEOTIDE SEQUENCE [LARGE SCALE GENOMIC DNA]</scope>
    <source>
        <strain evidence="4 5">S00224</strain>
    </source>
</reference>
<name>A0A7W7K2J5_9SPHN</name>
<dbReference type="Proteomes" id="UP000575241">
    <property type="component" value="Unassembled WGS sequence"/>
</dbReference>
<dbReference type="InterPro" id="IPR032623">
    <property type="entry name" value="FecR_N"/>
</dbReference>
<keyword evidence="1" id="KW-1133">Transmembrane helix</keyword>
<accession>A0A7W7K2J5</accession>
<feature type="transmembrane region" description="Helical" evidence="1">
    <location>
        <begin position="93"/>
        <end position="117"/>
    </location>
</feature>
<dbReference type="EMBL" id="JACHLN010000003">
    <property type="protein sequence ID" value="MBB4839894.1"/>
    <property type="molecule type" value="Genomic_DNA"/>
</dbReference>
<dbReference type="InterPro" id="IPR012373">
    <property type="entry name" value="Ferrdict_sens_TM"/>
</dbReference>
<keyword evidence="1 4" id="KW-0812">Transmembrane</keyword>
<evidence type="ECO:0000313" key="4">
    <source>
        <dbReference type="EMBL" id="MBB4839894.1"/>
    </source>
</evidence>
<organism evidence="4 5">
    <name type="scientific">Sphingomonas kyeonggiensis</name>
    <dbReference type="NCBI Taxonomy" id="1268553"/>
    <lineage>
        <taxon>Bacteria</taxon>
        <taxon>Pseudomonadati</taxon>
        <taxon>Pseudomonadota</taxon>
        <taxon>Alphaproteobacteria</taxon>
        <taxon>Sphingomonadales</taxon>
        <taxon>Sphingomonadaceae</taxon>
        <taxon>Sphingomonas</taxon>
    </lineage>
</organism>
<dbReference type="Pfam" id="PF16220">
    <property type="entry name" value="DUF4880"/>
    <property type="match status" value="1"/>
</dbReference>
<evidence type="ECO:0000313" key="5">
    <source>
        <dbReference type="Proteomes" id="UP000575241"/>
    </source>
</evidence>
<feature type="domain" description="FecR N-terminal" evidence="3">
    <location>
        <begin position="13"/>
        <end position="53"/>
    </location>
</feature>
<comment type="caution">
    <text evidence="4">The sequence shown here is derived from an EMBL/GenBank/DDBJ whole genome shotgun (WGS) entry which is preliminary data.</text>
</comment>
<keyword evidence="5" id="KW-1185">Reference proteome</keyword>
<dbReference type="Pfam" id="PF04773">
    <property type="entry name" value="FecR"/>
    <property type="match status" value="1"/>
</dbReference>
<gene>
    <name evidence="4" type="ORF">HNP52_002986</name>
</gene>
<dbReference type="AlphaFoldDB" id="A0A7W7K2J5"/>
<proteinExistence type="predicted"/>
<feature type="domain" description="FecR protein" evidence="2">
    <location>
        <begin position="117"/>
        <end position="198"/>
    </location>
</feature>
<sequence length="337" mass="36274">MTIERETSRSIDEQAADWIARLDRGLSEAESQALNDWLAGDPRRRGAMLRANALGMLSESARALGPQFDPKQFAVPEPAPQPRTRRVTRRSMLAMIGTGGAIAASVVALGISLPAAAITTGLGEVRLVTLEDGSTMMLNTQTSVKVHYGARERSVELLYGEAFFTVLADPSRPFFVELPGKRVRATRGTFRVRKLDGKPVDILADQGGLALVAASAPALLQLPQGSRLVFPSESPIAQLPTPQPIAPDLVSRELVWREGKIAFEGEALIDAAAEFARYSKVRIEIRDPSLAREPVAGLFAASDPIGFSRAVASLFGARIEQSGNTVVLSRNQGRPQI</sequence>
<dbReference type="PIRSF" id="PIRSF018266">
    <property type="entry name" value="FecR"/>
    <property type="match status" value="1"/>
</dbReference>
<dbReference type="PANTHER" id="PTHR30273">
    <property type="entry name" value="PERIPLASMIC SIGNAL SENSOR AND SIGMA FACTOR ACTIVATOR FECR-RELATED"/>
    <property type="match status" value="1"/>
</dbReference>
<protein>
    <submittedName>
        <fullName evidence="4">Transmembrane sensor</fullName>
    </submittedName>
</protein>
<evidence type="ECO:0000259" key="2">
    <source>
        <dbReference type="Pfam" id="PF04773"/>
    </source>
</evidence>
<dbReference type="GO" id="GO:0016989">
    <property type="term" value="F:sigma factor antagonist activity"/>
    <property type="evidence" value="ECO:0007669"/>
    <property type="project" value="TreeGrafter"/>
</dbReference>
<dbReference type="RefSeq" id="WP_260396167.1">
    <property type="nucleotide sequence ID" value="NZ_JACHLN010000003.1"/>
</dbReference>
<evidence type="ECO:0000259" key="3">
    <source>
        <dbReference type="Pfam" id="PF16220"/>
    </source>
</evidence>
<keyword evidence="1" id="KW-0472">Membrane</keyword>
<evidence type="ECO:0000256" key="1">
    <source>
        <dbReference type="SAM" id="Phobius"/>
    </source>
</evidence>
<dbReference type="PANTHER" id="PTHR30273:SF2">
    <property type="entry name" value="PROTEIN FECR"/>
    <property type="match status" value="1"/>
</dbReference>
<dbReference type="Gene3D" id="2.60.120.1440">
    <property type="match status" value="1"/>
</dbReference>